<keyword evidence="3" id="KW-1185">Reference proteome</keyword>
<dbReference type="Proteomes" id="UP001396334">
    <property type="component" value="Unassembled WGS sequence"/>
</dbReference>
<dbReference type="Pfam" id="PF13456">
    <property type="entry name" value="RVT_3"/>
    <property type="match status" value="1"/>
</dbReference>
<dbReference type="Gene3D" id="3.30.420.10">
    <property type="entry name" value="Ribonuclease H-like superfamily/Ribonuclease H"/>
    <property type="match status" value="1"/>
</dbReference>
<dbReference type="SUPFAM" id="SSF53098">
    <property type="entry name" value="Ribonuclease H-like"/>
    <property type="match status" value="1"/>
</dbReference>
<gene>
    <name evidence="2" type="ORF">V6N11_069696</name>
</gene>
<dbReference type="InterPro" id="IPR012337">
    <property type="entry name" value="RNaseH-like_sf"/>
</dbReference>
<dbReference type="InterPro" id="IPR053151">
    <property type="entry name" value="RNase_H-like"/>
</dbReference>
<dbReference type="CDD" id="cd06222">
    <property type="entry name" value="RNase_H_like"/>
    <property type="match status" value="1"/>
</dbReference>
<protein>
    <recommendedName>
        <fullName evidence="1">RNase H type-1 domain-containing protein</fullName>
    </recommendedName>
</protein>
<dbReference type="EMBL" id="JBBPBN010000046">
    <property type="protein sequence ID" value="KAK8995255.1"/>
    <property type="molecule type" value="Genomic_DNA"/>
</dbReference>
<evidence type="ECO:0000313" key="2">
    <source>
        <dbReference type="EMBL" id="KAK8995255.1"/>
    </source>
</evidence>
<name>A0ABR2Q3L0_9ROSI</name>
<sequence length="110" mass="11932">MNQCLQASILVSNSGSSGNSNTSVQLRWITPLTGWFSLSTDGARCCQSGLASCGGVIRGSEDEWVLGFSKYIGCCLVLEDKLWGVIEGLKLVRESKIRYVVLEVDNLDVV</sequence>
<proteinExistence type="predicted"/>
<dbReference type="InterPro" id="IPR044730">
    <property type="entry name" value="RNase_H-like_dom_plant"/>
</dbReference>
<feature type="domain" description="RNase H type-1" evidence="1">
    <location>
        <begin position="40"/>
        <end position="110"/>
    </location>
</feature>
<dbReference type="InterPro" id="IPR036397">
    <property type="entry name" value="RNaseH_sf"/>
</dbReference>
<evidence type="ECO:0000259" key="1">
    <source>
        <dbReference type="Pfam" id="PF13456"/>
    </source>
</evidence>
<reference evidence="2 3" key="1">
    <citation type="journal article" date="2024" name="G3 (Bethesda)">
        <title>Genome assembly of Hibiscus sabdariffa L. provides insights into metabolisms of medicinal natural products.</title>
        <authorList>
            <person name="Kim T."/>
        </authorList>
    </citation>
    <scope>NUCLEOTIDE SEQUENCE [LARGE SCALE GENOMIC DNA]</scope>
    <source>
        <strain evidence="2">TK-2024</strain>
        <tissue evidence="2">Old leaves</tissue>
    </source>
</reference>
<dbReference type="InterPro" id="IPR002156">
    <property type="entry name" value="RNaseH_domain"/>
</dbReference>
<comment type="caution">
    <text evidence="2">The sequence shown here is derived from an EMBL/GenBank/DDBJ whole genome shotgun (WGS) entry which is preliminary data.</text>
</comment>
<dbReference type="PANTHER" id="PTHR47723:SF13">
    <property type="entry name" value="PUTATIVE-RELATED"/>
    <property type="match status" value="1"/>
</dbReference>
<accession>A0ABR2Q3L0</accession>
<dbReference type="PANTHER" id="PTHR47723">
    <property type="entry name" value="OS05G0353850 PROTEIN"/>
    <property type="match status" value="1"/>
</dbReference>
<evidence type="ECO:0000313" key="3">
    <source>
        <dbReference type="Proteomes" id="UP001396334"/>
    </source>
</evidence>
<organism evidence="2 3">
    <name type="scientific">Hibiscus sabdariffa</name>
    <name type="common">roselle</name>
    <dbReference type="NCBI Taxonomy" id="183260"/>
    <lineage>
        <taxon>Eukaryota</taxon>
        <taxon>Viridiplantae</taxon>
        <taxon>Streptophyta</taxon>
        <taxon>Embryophyta</taxon>
        <taxon>Tracheophyta</taxon>
        <taxon>Spermatophyta</taxon>
        <taxon>Magnoliopsida</taxon>
        <taxon>eudicotyledons</taxon>
        <taxon>Gunneridae</taxon>
        <taxon>Pentapetalae</taxon>
        <taxon>rosids</taxon>
        <taxon>malvids</taxon>
        <taxon>Malvales</taxon>
        <taxon>Malvaceae</taxon>
        <taxon>Malvoideae</taxon>
        <taxon>Hibiscus</taxon>
    </lineage>
</organism>